<reference evidence="3 4" key="3">
    <citation type="journal article" date="2020" name="BMC Genomics">
        <title>Intraspecific diversification of the crop wild relative Brassica cretica Lam. using demographic model selection.</title>
        <authorList>
            <person name="Kioukis A."/>
            <person name="Michalopoulou V.A."/>
            <person name="Briers L."/>
            <person name="Pirintsos S."/>
            <person name="Studholme D.J."/>
            <person name="Pavlidis P."/>
            <person name="Sarris P.F."/>
        </authorList>
    </citation>
    <scope>NUCLEOTIDE SEQUENCE [LARGE SCALE GENOMIC DNA]</scope>
    <source>
        <strain evidence="4">cv. PFS-1207/04</strain>
        <strain evidence="3">PFS-1207/04</strain>
    </source>
</reference>
<dbReference type="Proteomes" id="UP000266723">
    <property type="component" value="Unassembled WGS sequence"/>
</dbReference>
<dbReference type="EMBL" id="QGKY02000164">
    <property type="protein sequence ID" value="KAF2594842.1"/>
    <property type="molecule type" value="Genomic_DNA"/>
</dbReference>
<evidence type="ECO:0000256" key="1">
    <source>
        <dbReference type="SAM" id="MobiDB-lite"/>
    </source>
</evidence>
<proteinExistence type="predicted"/>
<accession>A0A3N6R0D2</accession>
<feature type="region of interest" description="Disordered" evidence="1">
    <location>
        <begin position="1"/>
        <end position="24"/>
    </location>
</feature>
<evidence type="ECO:0000313" key="3">
    <source>
        <dbReference type="EMBL" id="KAF3520726.1"/>
    </source>
</evidence>
<protein>
    <submittedName>
        <fullName evidence="2">Uncharacterized protein</fullName>
    </submittedName>
</protein>
<comment type="caution">
    <text evidence="2">The sequence shown here is derived from an EMBL/GenBank/DDBJ whole genome shotgun (WGS) entry which is preliminary data.</text>
</comment>
<gene>
    <name evidence="3" type="ORF">DY000_02060475</name>
    <name evidence="2" type="ORF">F2Q70_00043398</name>
</gene>
<reference evidence="2" key="1">
    <citation type="submission" date="2019-12" db="EMBL/GenBank/DDBJ databases">
        <title>Genome sequencing and annotation of Brassica cretica.</title>
        <authorList>
            <person name="Studholme D.J."/>
            <person name="Sarris P.F."/>
        </authorList>
    </citation>
    <scope>NUCLEOTIDE SEQUENCE</scope>
    <source>
        <strain evidence="2">PFS-102/07</strain>
        <tissue evidence="2">Leaf</tissue>
    </source>
</reference>
<name>A0A3N6R0D2_BRACR</name>
<reference evidence="3" key="2">
    <citation type="submission" date="2019-12" db="EMBL/GenBank/DDBJ databases">
        <authorList>
            <person name="Studholme D.J."/>
            <person name="Sarris P."/>
        </authorList>
    </citation>
    <scope>NUCLEOTIDE SEQUENCE</scope>
    <source>
        <strain evidence="3">PFS-1207/04</strain>
        <tissue evidence="3">Leaf</tissue>
    </source>
</reference>
<sequence>MSGKTSSSGEAKRGDKLRETSVSICSSRRGPATVYRYGANGGWLSSWLLGDGKRGLNW</sequence>
<evidence type="ECO:0000313" key="2">
    <source>
        <dbReference type="EMBL" id="KAF2594842.1"/>
    </source>
</evidence>
<organism evidence="2">
    <name type="scientific">Brassica cretica</name>
    <name type="common">Mustard</name>
    <dbReference type="NCBI Taxonomy" id="69181"/>
    <lineage>
        <taxon>Eukaryota</taxon>
        <taxon>Viridiplantae</taxon>
        <taxon>Streptophyta</taxon>
        <taxon>Embryophyta</taxon>
        <taxon>Tracheophyta</taxon>
        <taxon>Spermatophyta</taxon>
        <taxon>Magnoliopsida</taxon>
        <taxon>eudicotyledons</taxon>
        <taxon>Gunneridae</taxon>
        <taxon>Pentapetalae</taxon>
        <taxon>rosids</taxon>
        <taxon>malvids</taxon>
        <taxon>Brassicales</taxon>
        <taxon>Brassicaceae</taxon>
        <taxon>Brassiceae</taxon>
        <taxon>Brassica</taxon>
    </lineage>
</organism>
<feature type="compositionally biased region" description="Basic and acidic residues" evidence="1">
    <location>
        <begin position="10"/>
        <end position="19"/>
    </location>
</feature>
<evidence type="ECO:0000313" key="4">
    <source>
        <dbReference type="Proteomes" id="UP000266723"/>
    </source>
</evidence>
<dbReference type="AlphaFoldDB" id="A0A3N6R0D2"/>
<dbReference type="EMBL" id="QGKV02001556">
    <property type="protein sequence ID" value="KAF3520726.1"/>
    <property type="molecule type" value="Genomic_DNA"/>
</dbReference>
<keyword evidence="4" id="KW-1185">Reference proteome</keyword>